<comment type="caution">
    <text evidence="1">The sequence shown here is derived from an EMBL/GenBank/DDBJ whole genome shotgun (WGS) entry which is preliminary data.</text>
</comment>
<keyword evidence="2" id="KW-1185">Reference proteome</keyword>
<reference evidence="1 2" key="2">
    <citation type="journal article" date="2022" name="Mol. Ecol. Resour.">
        <title>The genomes of chicory, endive, great burdock and yacon provide insights into Asteraceae paleo-polyploidization history and plant inulin production.</title>
        <authorList>
            <person name="Fan W."/>
            <person name="Wang S."/>
            <person name="Wang H."/>
            <person name="Wang A."/>
            <person name="Jiang F."/>
            <person name="Liu H."/>
            <person name="Zhao H."/>
            <person name="Xu D."/>
            <person name="Zhang Y."/>
        </authorList>
    </citation>
    <scope>NUCLEOTIDE SEQUENCE [LARGE SCALE GENOMIC DNA]</scope>
    <source>
        <strain evidence="2">cv. Yunnan</strain>
        <tissue evidence="1">Leaves</tissue>
    </source>
</reference>
<evidence type="ECO:0000313" key="2">
    <source>
        <dbReference type="Proteomes" id="UP001056120"/>
    </source>
</evidence>
<gene>
    <name evidence="1" type="ORF">L1987_22464</name>
</gene>
<proteinExistence type="predicted"/>
<protein>
    <submittedName>
        <fullName evidence="1">Uncharacterized protein</fullName>
    </submittedName>
</protein>
<organism evidence="1 2">
    <name type="scientific">Smallanthus sonchifolius</name>
    <dbReference type="NCBI Taxonomy" id="185202"/>
    <lineage>
        <taxon>Eukaryota</taxon>
        <taxon>Viridiplantae</taxon>
        <taxon>Streptophyta</taxon>
        <taxon>Embryophyta</taxon>
        <taxon>Tracheophyta</taxon>
        <taxon>Spermatophyta</taxon>
        <taxon>Magnoliopsida</taxon>
        <taxon>eudicotyledons</taxon>
        <taxon>Gunneridae</taxon>
        <taxon>Pentapetalae</taxon>
        <taxon>asterids</taxon>
        <taxon>campanulids</taxon>
        <taxon>Asterales</taxon>
        <taxon>Asteraceae</taxon>
        <taxon>Asteroideae</taxon>
        <taxon>Heliantheae alliance</taxon>
        <taxon>Millerieae</taxon>
        <taxon>Smallanthus</taxon>
    </lineage>
</organism>
<evidence type="ECO:0000313" key="1">
    <source>
        <dbReference type="EMBL" id="KAI3806556.1"/>
    </source>
</evidence>
<name>A0ACB9IFI9_9ASTR</name>
<reference evidence="2" key="1">
    <citation type="journal article" date="2022" name="Mol. Ecol. Resour.">
        <title>The genomes of chicory, endive, great burdock and yacon provide insights into Asteraceae palaeo-polyploidization history and plant inulin production.</title>
        <authorList>
            <person name="Fan W."/>
            <person name="Wang S."/>
            <person name="Wang H."/>
            <person name="Wang A."/>
            <person name="Jiang F."/>
            <person name="Liu H."/>
            <person name="Zhao H."/>
            <person name="Xu D."/>
            <person name="Zhang Y."/>
        </authorList>
    </citation>
    <scope>NUCLEOTIDE SEQUENCE [LARGE SCALE GENOMIC DNA]</scope>
    <source>
        <strain evidence="2">cv. Yunnan</strain>
    </source>
</reference>
<dbReference type="Proteomes" id="UP001056120">
    <property type="component" value="Linkage Group LG08"/>
</dbReference>
<dbReference type="EMBL" id="CM042025">
    <property type="protein sequence ID" value="KAI3806556.1"/>
    <property type="molecule type" value="Genomic_DNA"/>
</dbReference>
<accession>A0ACB9IFI9</accession>
<sequence>MGSTAKLSKRTTVGAGEGWGMDFLLVFFPQDHHHHHHHQQPHTLLKRSNSSQILAKAQSTISVCALVILFTLLLFTLSTFEPNNASHHYRRHLSQSHSNLSKKTLISPALQRLGTLYSRGTKSMNDIVLCHVPESTTLTELKSFLRAFHMSGLLSKSDLLFIFPSITTPEFSDDVIREENRLFLKLIRRYKSELGNGSHVSDFPASFDVSQFVKSGKELNRGEPVWGRRIKSGGNSNYSDVGTELTRLSYGSVVGFGVGELDPENSLSGFLDHVPMSLRRWASYPMLLGRLRRNFKHVMLVDIKELVLLGDPLARVRNASPESVFLSTTKHNRKPTVNPAVIVGGARGVRRLSAAMLTEIVRTTTHKRKTPATESNLLSRLAANELVQKSIRVVVSTVSIPEASSLGGVGIASNKVVRRGNSNIDSELTKHICSFRIEASVYTECRKVQPF</sequence>